<dbReference type="RefSeq" id="WP_062303316.1">
    <property type="nucleotide sequence ID" value="NZ_LRPB01000049.1"/>
</dbReference>
<organism evidence="1 2">
    <name type="scientific">Roseivirga seohaensis</name>
    <dbReference type="NCBI Taxonomy" id="1914963"/>
    <lineage>
        <taxon>Bacteria</taxon>
        <taxon>Pseudomonadati</taxon>
        <taxon>Bacteroidota</taxon>
        <taxon>Cytophagia</taxon>
        <taxon>Cytophagales</taxon>
        <taxon>Roseivirgaceae</taxon>
        <taxon>Roseivirga</taxon>
    </lineage>
</organism>
<dbReference type="STRING" id="1914963.AWW67_12790"/>
<comment type="caution">
    <text evidence="1">The sequence shown here is derived from an EMBL/GenBank/DDBJ whole genome shotgun (WGS) entry which is preliminary data.</text>
</comment>
<proteinExistence type="predicted"/>
<dbReference type="Proteomes" id="UP000075663">
    <property type="component" value="Unassembled WGS sequence"/>
</dbReference>
<protein>
    <recommendedName>
        <fullName evidence="3">Nucleotidyltransferase</fullName>
    </recommendedName>
</protein>
<name>A0A150XKN7_9BACT</name>
<dbReference type="AlphaFoldDB" id="A0A150XKN7"/>
<evidence type="ECO:0000313" key="2">
    <source>
        <dbReference type="Proteomes" id="UP000075663"/>
    </source>
</evidence>
<dbReference type="Pfam" id="PF08843">
    <property type="entry name" value="AbiEii"/>
    <property type="match status" value="1"/>
</dbReference>
<dbReference type="EMBL" id="LRPB01000049">
    <property type="protein sequence ID" value="KYG79251.1"/>
    <property type="molecule type" value="Genomic_DNA"/>
</dbReference>
<accession>A0A150XKN7</accession>
<evidence type="ECO:0000313" key="1">
    <source>
        <dbReference type="EMBL" id="KYG79251.1"/>
    </source>
</evidence>
<reference evidence="1 2" key="1">
    <citation type="submission" date="2016-01" db="EMBL/GenBank/DDBJ databases">
        <title>Genome sequencing of Roseivirga seohaensis SW-152.</title>
        <authorList>
            <person name="Selvaratnam C."/>
            <person name="Thevarajoo S."/>
            <person name="Goh K.M."/>
            <person name="Ee R."/>
            <person name="Chan K.-G."/>
            <person name="Chong C.S."/>
        </authorList>
    </citation>
    <scope>NUCLEOTIDE SEQUENCE [LARGE SCALE GENOMIC DNA]</scope>
    <source>
        <strain evidence="1 2">SW-152</strain>
    </source>
</reference>
<evidence type="ECO:0008006" key="3">
    <source>
        <dbReference type="Google" id="ProtNLM"/>
    </source>
</evidence>
<dbReference type="InterPro" id="IPR014942">
    <property type="entry name" value="AbiEii"/>
</dbReference>
<sequence length="208" mass="23659">MLQRKTVDTATLELLIDLQGIDSLQDFSLGGGTALALKFGHRVSVDLDLFTRQPFDTEEVISAIRHKFEDLSVLNMNRNSLSLSVQGVKVDVLSHQYALLEPLEIIESVRFLSTQDIAAMKLSAVAQRGSKKDFFDLIELLNHYPLSQLLSFYGQKYSEDNYFYVLKSMTYFQDAEDEPSPVILNNTTWENVKNRISQAVENQTKTKE</sequence>
<gene>
    <name evidence="1" type="ORF">AWW67_12790</name>
</gene>